<keyword evidence="1" id="KW-0521">NADP</keyword>
<dbReference type="PANTHER" id="PTHR10366:SF809">
    <property type="entry name" value="ANTHOCYANIDIN REDUCTASE"/>
    <property type="match status" value="1"/>
</dbReference>
<dbReference type="AlphaFoldDB" id="A0A061G5X3"/>
<dbReference type="HOGENOM" id="CLU_494689_0_0_1"/>
<evidence type="ECO:0000256" key="1">
    <source>
        <dbReference type="ARBA" id="ARBA00022857"/>
    </source>
</evidence>
<reference evidence="4 5" key="1">
    <citation type="journal article" date="2013" name="Genome Biol.">
        <title>The genome sequence of the most widely cultivated cacao type and its use to identify candidate genes regulating pod color.</title>
        <authorList>
            <person name="Motamayor J.C."/>
            <person name="Mockaitis K."/>
            <person name="Schmutz J."/>
            <person name="Haiminen N."/>
            <person name="Iii D.L."/>
            <person name="Cornejo O."/>
            <person name="Findley S.D."/>
            <person name="Zheng P."/>
            <person name="Utro F."/>
            <person name="Royaert S."/>
            <person name="Saski C."/>
            <person name="Jenkins J."/>
            <person name="Podicheti R."/>
            <person name="Zhao M."/>
            <person name="Scheffler B.E."/>
            <person name="Stack J.C."/>
            <person name="Feltus F.A."/>
            <person name="Mustiga G.M."/>
            <person name="Amores F."/>
            <person name="Phillips W."/>
            <person name="Marelli J.P."/>
            <person name="May G.D."/>
            <person name="Shapiro H."/>
            <person name="Ma J."/>
            <person name="Bustamante C.D."/>
            <person name="Schnell R.J."/>
            <person name="Main D."/>
            <person name="Gilbert D."/>
            <person name="Parida L."/>
            <person name="Kuhn D.N."/>
        </authorList>
    </citation>
    <scope>NUCLEOTIDE SEQUENCE [LARGE SCALE GENOMIC DNA]</scope>
    <source>
        <strain evidence="5">cv. Matina 1-6</strain>
    </source>
</reference>
<dbReference type="SUPFAM" id="SSF51735">
    <property type="entry name" value="NAD(P)-binding Rossmann-fold domains"/>
    <property type="match status" value="1"/>
</dbReference>
<evidence type="ECO:0000313" key="5">
    <source>
        <dbReference type="Proteomes" id="UP000026915"/>
    </source>
</evidence>
<evidence type="ECO:0000313" key="4">
    <source>
        <dbReference type="EMBL" id="EOY24976.1"/>
    </source>
</evidence>
<dbReference type="STRING" id="3641.A0A061G5X3"/>
<dbReference type="Gene3D" id="3.40.50.720">
    <property type="entry name" value="NAD(P)-binding Rossmann-like Domain"/>
    <property type="match status" value="1"/>
</dbReference>
<dbReference type="Pfam" id="PF01370">
    <property type="entry name" value="Epimerase"/>
    <property type="match status" value="1"/>
</dbReference>
<dbReference type="FunFam" id="3.40.50.720:FF:000645">
    <property type="entry name" value="Anthocyanidin reductase ((2S)-flavan-3-ol-forming)"/>
    <property type="match status" value="1"/>
</dbReference>
<feature type="domain" description="NAD-dependent epimerase/dehydratase" evidence="3">
    <location>
        <begin position="108"/>
        <end position="362"/>
    </location>
</feature>
<protein>
    <submittedName>
        <fullName evidence="4">NAD(P)-binding Rossmann-fold superfamily protein, putative</fullName>
    </submittedName>
</protein>
<evidence type="ECO:0000259" key="3">
    <source>
        <dbReference type="Pfam" id="PF01370"/>
    </source>
</evidence>
<dbReference type="InterPro" id="IPR001509">
    <property type="entry name" value="Epimerase_deHydtase"/>
</dbReference>
<dbReference type="PANTHER" id="PTHR10366">
    <property type="entry name" value="NAD DEPENDENT EPIMERASE/DEHYDRATASE"/>
    <property type="match status" value="1"/>
</dbReference>
<dbReference type="InterPro" id="IPR036291">
    <property type="entry name" value="NAD(P)-bd_dom_sf"/>
</dbReference>
<keyword evidence="5" id="KW-1185">Reference proteome</keyword>
<dbReference type="InParanoid" id="A0A061G5X3"/>
<dbReference type="OMA" id="MHISSAW"/>
<dbReference type="eggNOG" id="KOG1502">
    <property type="taxonomic scope" value="Eukaryota"/>
</dbReference>
<gene>
    <name evidence="4" type="ORF">TCM_016424</name>
</gene>
<proteinExistence type="predicted"/>
<dbReference type="CDD" id="cd08958">
    <property type="entry name" value="FR_SDR_e"/>
    <property type="match status" value="1"/>
</dbReference>
<dbReference type="Proteomes" id="UP000026915">
    <property type="component" value="Chromosome 3"/>
</dbReference>
<accession>A0A061G5X3</accession>
<sequence>MDQNQTLIGQLMIPGHFRTIKLLSSHYDGCKNFWDQFASYTSMMFVMHISSAWKKPSMEGRFLCVVANPTIREIAMHFRENYRNTRYLKSEKEESDGTLPSKTSNIKVCVTGGAGYIASWLVKKLLEKGYIVHSTLRNLEDKSKVDFLKSLPGADTNLMLFQADLYNPNQFERAIQGCEYVFHVATPLVHDSTQGSMFKDTTEAAVAGVRSIADACIRSQTVKRLIYTASVMASSPLTEDRLQFKPCVDESCWTPVDMLFTYCNEVTLAYTRSKTLAEKEALSYNEKNNCNLEVVTLPCGLVGGETLLSYVPLSVEIMTLTHLRGKIFSVEGLRLMQEILGSVPLVHIDDVCDAHIFCMETPSMRGRFLCAAANPTIAEIATYFGENYPDCKIGEELMGEEKGGIAFDSSKLIKMGFHYKCDMKKILDDSMKCRRRLEKGALSYNDNPDGKLEAVTLPCGLEGGETLLSYVPLSVEVMFSQLIGNLPAFKAFEFIEELLGSIPRFMGQEKKGIACDSSKLVKMGFEYKYDMKKILDDNVKCGIQLGAVFLN</sequence>
<dbReference type="GO" id="GO:0016616">
    <property type="term" value="F:oxidoreductase activity, acting on the CH-OH group of donors, NAD or NADP as acceptor"/>
    <property type="evidence" value="ECO:0000318"/>
    <property type="project" value="GO_Central"/>
</dbReference>
<evidence type="ECO:0000256" key="2">
    <source>
        <dbReference type="ARBA" id="ARBA00023002"/>
    </source>
</evidence>
<organism evidence="4 5">
    <name type="scientific">Theobroma cacao</name>
    <name type="common">Cacao</name>
    <name type="synonym">Cocoa</name>
    <dbReference type="NCBI Taxonomy" id="3641"/>
    <lineage>
        <taxon>Eukaryota</taxon>
        <taxon>Viridiplantae</taxon>
        <taxon>Streptophyta</taxon>
        <taxon>Embryophyta</taxon>
        <taxon>Tracheophyta</taxon>
        <taxon>Spermatophyta</taxon>
        <taxon>Magnoliopsida</taxon>
        <taxon>eudicotyledons</taxon>
        <taxon>Gunneridae</taxon>
        <taxon>Pentapetalae</taxon>
        <taxon>rosids</taxon>
        <taxon>malvids</taxon>
        <taxon>Malvales</taxon>
        <taxon>Malvaceae</taxon>
        <taxon>Byttnerioideae</taxon>
        <taxon>Theobroma</taxon>
    </lineage>
</organism>
<keyword evidence="2" id="KW-0560">Oxidoreductase</keyword>
<dbReference type="EMBL" id="CM001881">
    <property type="protein sequence ID" value="EOY24976.1"/>
    <property type="molecule type" value="Genomic_DNA"/>
</dbReference>
<dbReference type="Gramene" id="EOY24976">
    <property type="protein sequence ID" value="EOY24976"/>
    <property type="gene ID" value="TCM_016424"/>
</dbReference>
<name>A0A061G5X3_THECC</name>
<dbReference type="InterPro" id="IPR050425">
    <property type="entry name" value="NAD(P)_dehydrat-like"/>
</dbReference>